<proteinExistence type="predicted"/>
<evidence type="ECO:0000313" key="1">
    <source>
        <dbReference type="EMBL" id="KAJ1345773.1"/>
    </source>
</evidence>
<dbReference type="Proteomes" id="UP001196413">
    <property type="component" value="Unassembled WGS sequence"/>
</dbReference>
<gene>
    <name evidence="1" type="ORF">KIN20_000382</name>
</gene>
<accession>A0AAD5LVD3</accession>
<comment type="caution">
    <text evidence="1">The sequence shown here is derived from an EMBL/GenBank/DDBJ whole genome shotgun (WGS) entry which is preliminary data.</text>
</comment>
<evidence type="ECO:0000313" key="2">
    <source>
        <dbReference type="Proteomes" id="UP001196413"/>
    </source>
</evidence>
<sequence>METFMAQLRILQKKFMALNNDEQEKALAAVAEVVAAMRYVNVRHRFEREVELTLAWEAEKMIVERIAGDCSSLGIYNNTSSLDFDSAPYAFPRD</sequence>
<dbReference type="AlphaFoldDB" id="A0AAD5LVD3"/>
<keyword evidence="2" id="KW-1185">Reference proteome</keyword>
<name>A0AAD5LVD3_PARTN</name>
<reference evidence="1" key="1">
    <citation type="submission" date="2021-06" db="EMBL/GenBank/DDBJ databases">
        <title>Parelaphostrongylus tenuis whole genome reference sequence.</title>
        <authorList>
            <person name="Garwood T.J."/>
            <person name="Larsen P.A."/>
            <person name="Fountain-Jones N.M."/>
            <person name="Garbe J.R."/>
            <person name="Macchietto M.G."/>
            <person name="Kania S.A."/>
            <person name="Gerhold R.W."/>
            <person name="Richards J.E."/>
            <person name="Wolf T.M."/>
        </authorList>
    </citation>
    <scope>NUCLEOTIDE SEQUENCE</scope>
    <source>
        <strain evidence="1">MNPRO001-30</strain>
        <tissue evidence="1">Meninges</tissue>
    </source>
</reference>
<dbReference type="EMBL" id="JAHQIW010000064">
    <property type="protein sequence ID" value="KAJ1345773.1"/>
    <property type="molecule type" value="Genomic_DNA"/>
</dbReference>
<protein>
    <submittedName>
        <fullName evidence="1">Uncharacterized protein</fullName>
    </submittedName>
</protein>
<organism evidence="1 2">
    <name type="scientific">Parelaphostrongylus tenuis</name>
    <name type="common">Meningeal worm</name>
    <dbReference type="NCBI Taxonomy" id="148309"/>
    <lineage>
        <taxon>Eukaryota</taxon>
        <taxon>Metazoa</taxon>
        <taxon>Ecdysozoa</taxon>
        <taxon>Nematoda</taxon>
        <taxon>Chromadorea</taxon>
        <taxon>Rhabditida</taxon>
        <taxon>Rhabditina</taxon>
        <taxon>Rhabditomorpha</taxon>
        <taxon>Strongyloidea</taxon>
        <taxon>Metastrongylidae</taxon>
        <taxon>Parelaphostrongylus</taxon>
    </lineage>
</organism>